<accession>A0A317Z1X1</accession>
<keyword evidence="1 3" id="KW-0547">Nucleotide-binding</keyword>
<feature type="non-terminal residue" evidence="5">
    <location>
        <position position="1"/>
    </location>
</feature>
<sequence>PNPHTTKVNISSILSHPAFKNAESKLTVAMGNRINNEPLLMDIAKTPHALIAGATGSGKSVSINSILISLLYRNHPEELRLLLIDPKMV</sequence>
<dbReference type="GO" id="GO:0003677">
    <property type="term" value="F:DNA binding"/>
    <property type="evidence" value="ECO:0007669"/>
    <property type="project" value="InterPro"/>
</dbReference>
<evidence type="ECO:0000256" key="2">
    <source>
        <dbReference type="ARBA" id="ARBA00022840"/>
    </source>
</evidence>
<feature type="non-terminal residue" evidence="5">
    <location>
        <position position="89"/>
    </location>
</feature>
<evidence type="ECO:0000313" key="6">
    <source>
        <dbReference type="Proteomes" id="UP000246351"/>
    </source>
</evidence>
<name>A0A317Z1X1_STAPS</name>
<feature type="domain" description="FtsK" evidence="4">
    <location>
        <begin position="36"/>
        <end position="89"/>
    </location>
</feature>
<dbReference type="InterPro" id="IPR002543">
    <property type="entry name" value="FtsK_dom"/>
</dbReference>
<protein>
    <recommendedName>
        <fullName evidence="4">FtsK domain-containing protein</fullName>
    </recommendedName>
</protein>
<dbReference type="Gene3D" id="3.40.50.300">
    <property type="entry name" value="P-loop containing nucleotide triphosphate hydrolases"/>
    <property type="match status" value="1"/>
</dbReference>
<dbReference type="AlphaFoldDB" id="A0A317Z1X1"/>
<dbReference type="PANTHER" id="PTHR22683:SF42">
    <property type="entry name" value="DNA TRANSLOCASE SFTA"/>
    <property type="match status" value="1"/>
</dbReference>
<dbReference type="InterPro" id="IPR050206">
    <property type="entry name" value="FtsK/SpoIIIE/SftA"/>
</dbReference>
<dbReference type="Pfam" id="PF01580">
    <property type="entry name" value="FtsK_SpoIIIE"/>
    <property type="match status" value="1"/>
</dbReference>
<dbReference type="GO" id="GO:0005524">
    <property type="term" value="F:ATP binding"/>
    <property type="evidence" value="ECO:0007669"/>
    <property type="project" value="UniProtKB-UniRule"/>
</dbReference>
<dbReference type="PROSITE" id="PS50901">
    <property type="entry name" value="FTSK"/>
    <property type="match status" value="1"/>
</dbReference>
<evidence type="ECO:0000256" key="3">
    <source>
        <dbReference type="PROSITE-ProRule" id="PRU00289"/>
    </source>
</evidence>
<evidence type="ECO:0000256" key="1">
    <source>
        <dbReference type="ARBA" id="ARBA00022741"/>
    </source>
</evidence>
<comment type="caution">
    <text evidence="5">The sequence shown here is derived from an EMBL/GenBank/DDBJ whole genome shotgun (WGS) entry which is preliminary data.</text>
</comment>
<dbReference type="PANTHER" id="PTHR22683">
    <property type="entry name" value="SPORULATION PROTEIN RELATED"/>
    <property type="match status" value="1"/>
</dbReference>
<evidence type="ECO:0000259" key="4">
    <source>
        <dbReference type="PROSITE" id="PS50901"/>
    </source>
</evidence>
<organism evidence="5 6">
    <name type="scientific">Staphylococcus pseudintermedius</name>
    <dbReference type="NCBI Taxonomy" id="283734"/>
    <lineage>
        <taxon>Bacteria</taxon>
        <taxon>Bacillati</taxon>
        <taxon>Bacillota</taxon>
        <taxon>Bacilli</taxon>
        <taxon>Bacillales</taxon>
        <taxon>Staphylococcaceae</taxon>
        <taxon>Staphylococcus</taxon>
        <taxon>Staphylococcus intermedius group</taxon>
    </lineage>
</organism>
<keyword evidence="2 3" id="KW-0067">ATP-binding</keyword>
<gene>
    <name evidence="5" type="ORF">DD924_20690</name>
</gene>
<dbReference type="InterPro" id="IPR027417">
    <property type="entry name" value="P-loop_NTPase"/>
</dbReference>
<feature type="binding site" evidence="3">
    <location>
        <begin position="53"/>
        <end position="60"/>
    </location>
    <ligand>
        <name>ATP</name>
        <dbReference type="ChEBI" id="CHEBI:30616"/>
    </ligand>
</feature>
<dbReference type="SUPFAM" id="SSF52540">
    <property type="entry name" value="P-loop containing nucleoside triphosphate hydrolases"/>
    <property type="match status" value="1"/>
</dbReference>
<dbReference type="Proteomes" id="UP000246351">
    <property type="component" value="Unassembled WGS sequence"/>
</dbReference>
<proteinExistence type="predicted"/>
<dbReference type="EMBL" id="QEIV01002681">
    <property type="protein sequence ID" value="PWZ93141.1"/>
    <property type="molecule type" value="Genomic_DNA"/>
</dbReference>
<evidence type="ECO:0000313" key="5">
    <source>
        <dbReference type="EMBL" id="PWZ93141.1"/>
    </source>
</evidence>
<reference evidence="5 6" key="1">
    <citation type="journal article" date="2018" name="Vet. Microbiol.">
        <title>Clonal diversity and geographic distribution of methicillin-resistant Staphylococcus pseudintermedius from Australian animals: Discovery of novel sequence types.</title>
        <authorList>
            <person name="Worthing K.A."/>
            <person name="Abraham S."/>
            <person name="Coombs G.W."/>
            <person name="Pang S."/>
            <person name="Saputra S."/>
            <person name="Jordan D."/>
            <person name="Trott D.J."/>
            <person name="Norris J.M."/>
        </authorList>
    </citation>
    <scope>NUCLEOTIDE SEQUENCE [LARGE SCALE GENOMIC DNA]</scope>
    <source>
        <strain evidence="5 6">ST71 3</strain>
    </source>
</reference>